<sequence>MMLRGEEGAAAVMGAALRTGRRLAQGVGLTDEAPKFVRVFRAAATVLAVLRVVLAGIILIIAAIESAKQRDELQEAITSLFCRRFQAKQLQDNIMATESHHSQVEAYLATYNILVKQPNMPPEATKQVLENLVAPIVDGVKSDMAAFTDDKI</sequence>
<evidence type="ECO:0000313" key="2">
    <source>
        <dbReference type="EMBL" id="CCX10512.1"/>
    </source>
</evidence>
<gene>
    <name evidence="2" type="ORF">PCON_10106</name>
</gene>
<dbReference type="AlphaFoldDB" id="U4L9W9"/>
<name>U4L9W9_PYROM</name>
<dbReference type="OrthoDB" id="4732610at2759"/>
<keyword evidence="1" id="KW-0472">Membrane</keyword>
<keyword evidence="1" id="KW-0812">Transmembrane</keyword>
<evidence type="ECO:0000313" key="3">
    <source>
        <dbReference type="Proteomes" id="UP000018144"/>
    </source>
</evidence>
<dbReference type="Proteomes" id="UP000018144">
    <property type="component" value="Unassembled WGS sequence"/>
</dbReference>
<protein>
    <submittedName>
        <fullName evidence="2">Uncharacterized protein</fullName>
    </submittedName>
</protein>
<dbReference type="EMBL" id="HF935545">
    <property type="protein sequence ID" value="CCX10512.1"/>
    <property type="molecule type" value="Genomic_DNA"/>
</dbReference>
<accession>U4L9W9</accession>
<reference evidence="2 3" key="1">
    <citation type="journal article" date="2013" name="PLoS Genet.">
        <title>The genome and development-dependent transcriptomes of Pyronema confluens: a window into fungal evolution.</title>
        <authorList>
            <person name="Traeger S."/>
            <person name="Altegoer F."/>
            <person name="Freitag M."/>
            <person name="Gabaldon T."/>
            <person name="Kempken F."/>
            <person name="Kumar A."/>
            <person name="Marcet-Houben M."/>
            <person name="Poggeler S."/>
            <person name="Stajich J.E."/>
            <person name="Nowrousian M."/>
        </authorList>
    </citation>
    <scope>NUCLEOTIDE SEQUENCE [LARGE SCALE GENOMIC DNA]</scope>
    <source>
        <strain evidence="3">CBS 100304</strain>
        <tissue evidence="2">Vegetative mycelium</tissue>
    </source>
</reference>
<keyword evidence="1" id="KW-1133">Transmembrane helix</keyword>
<keyword evidence="3" id="KW-1185">Reference proteome</keyword>
<organism evidence="2 3">
    <name type="scientific">Pyronema omphalodes (strain CBS 100304)</name>
    <name type="common">Pyronema confluens</name>
    <dbReference type="NCBI Taxonomy" id="1076935"/>
    <lineage>
        <taxon>Eukaryota</taxon>
        <taxon>Fungi</taxon>
        <taxon>Dikarya</taxon>
        <taxon>Ascomycota</taxon>
        <taxon>Pezizomycotina</taxon>
        <taxon>Pezizomycetes</taxon>
        <taxon>Pezizales</taxon>
        <taxon>Pyronemataceae</taxon>
        <taxon>Pyronema</taxon>
    </lineage>
</organism>
<evidence type="ECO:0000256" key="1">
    <source>
        <dbReference type="SAM" id="Phobius"/>
    </source>
</evidence>
<feature type="transmembrane region" description="Helical" evidence="1">
    <location>
        <begin position="42"/>
        <end position="64"/>
    </location>
</feature>
<proteinExistence type="predicted"/>